<proteinExistence type="predicted"/>
<reference evidence="1 2" key="1">
    <citation type="submission" date="2017-12" db="EMBL/GenBank/DDBJ databases">
        <title>The draft genome sequence of Brumimicrobium saltpan LHR20.</title>
        <authorList>
            <person name="Do Z.-J."/>
            <person name="Luo H.-R."/>
        </authorList>
    </citation>
    <scope>NUCLEOTIDE SEQUENCE [LARGE SCALE GENOMIC DNA]</scope>
    <source>
        <strain evidence="1 2">LHR20</strain>
    </source>
</reference>
<gene>
    <name evidence="1" type="ORF">CW751_08465</name>
</gene>
<protein>
    <submittedName>
        <fullName evidence="1">Uncharacterized protein</fullName>
    </submittedName>
</protein>
<name>A0A2I0R2I0_9FLAO</name>
<keyword evidence="2" id="KW-1185">Reference proteome</keyword>
<evidence type="ECO:0000313" key="1">
    <source>
        <dbReference type="EMBL" id="PKR80791.1"/>
    </source>
</evidence>
<dbReference type="Proteomes" id="UP000236654">
    <property type="component" value="Unassembled WGS sequence"/>
</dbReference>
<organism evidence="1 2">
    <name type="scientific">Brumimicrobium salinarum</name>
    <dbReference type="NCBI Taxonomy" id="2058658"/>
    <lineage>
        <taxon>Bacteria</taxon>
        <taxon>Pseudomonadati</taxon>
        <taxon>Bacteroidota</taxon>
        <taxon>Flavobacteriia</taxon>
        <taxon>Flavobacteriales</taxon>
        <taxon>Crocinitomicaceae</taxon>
        <taxon>Brumimicrobium</taxon>
    </lineage>
</organism>
<sequence>MFFVLLFACQKNEQSCADGILDPEKEEKIDCGGVCPPCNFTPTEVSSFLTMKINGVKTTFDNNTLLKSPEFILSFNNDTIDVKLNFGSGDSLGARAVNVVYSEAIFNQEAYPILNDGIVVFSEVNTTQNELSGFFKARFTTGNTLDDTLRITEGEFQNIKWE</sequence>
<accession>A0A2I0R2I0</accession>
<dbReference type="EMBL" id="PJNI01000008">
    <property type="protein sequence ID" value="PKR80791.1"/>
    <property type="molecule type" value="Genomic_DNA"/>
</dbReference>
<dbReference type="AlphaFoldDB" id="A0A2I0R2I0"/>
<evidence type="ECO:0000313" key="2">
    <source>
        <dbReference type="Proteomes" id="UP000236654"/>
    </source>
</evidence>
<comment type="caution">
    <text evidence="1">The sequence shown here is derived from an EMBL/GenBank/DDBJ whole genome shotgun (WGS) entry which is preliminary data.</text>
</comment>